<keyword evidence="4 6" id="KW-1133">Transmembrane helix</keyword>
<keyword evidence="8" id="KW-1185">Reference proteome</keyword>
<evidence type="ECO:0000313" key="7">
    <source>
        <dbReference type="EMBL" id="UOO96008.1"/>
    </source>
</evidence>
<gene>
    <name evidence="7" type="ORF">MUK72_04690</name>
</gene>
<dbReference type="EMBL" id="CP095005">
    <property type="protein sequence ID" value="UOO96008.1"/>
    <property type="molecule type" value="Genomic_DNA"/>
</dbReference>
<evidence type="ECO:0000313" key="8">
    <source>
        <dbReference type="Proteomes" id="UP000830542"/>
    </source>
</evidence>
<proteinExistence type="predicted"/>
<reference evidence="7" key="1">
    <citation type="submission" date="2022-04" db="EMBL/GenBank/DDBJ databases">
        <title>Sequencing and genomic assembly of Halococcus dombrowskii.</title>
        <authorList>
            <person name="Lim S.W."/>
            <person name="MacLea K.S."/>
        </authorList>
    </citation>
    <scope>NUCLEOTIDE SEQUENCE</scope>
    <source>
        <strain evidence="7">H4</strain>
    </source>
</reference>
<comment type="subcellular location">
    <subcellularLocation>
        <location evidence="1">Cell membrane</location>
        <topology evidence="1">Multi-pass membrane protein</topology>
    </subcellularLocation>
</comment>
<feature type="transmembrane region" description="Helical" evidence="6">
    <location>
        <begin position="30"/>
        <end position="59"/>
    </location>
</feature>
<keyword evidence="2" id="KW-1003">Cell membrane</keyword>
<evidence type="ECO:0000256" key="2">
    <source>
        <dbReference type="ARBA" id="ARBA00022475"/>
    </source>
</evidence>
<dbReference type="Proteomes" id="UP000830542">
    <property type="component" value="Chromosome"/>
</dbReference>
<feature type="transmembrane region" description="Helical" evidence="6">
    <location>
        <begin position="80"/>
        <end position="102"/>
    </location>
</feature>
<dbReference type="PANTHER" id="PTHR30213:SF0">
    <property type="entry name" value="UPF0761 MEMBRANE PROTEIN YIHY"/>
    <property type="match status" value="1"/>
</dbReference>
<dbReference type="RefSeq" id="WP_244704380.1">
    <property type="nucleotide sequence ID" value="NZ_BAAADN010000046.1"/>
</dbReference>
<dbReference type="AlphaFoldDB" id="A0AAX3ATL7"/>
<dbReference type="NCBIfam" id="TIGR00765">
    <property type="entry name" value="yihY_not_rbn"/>
    <property type="match status" value="1"/>
</dbReference>
<dbReference type="PANTHER" id="PTHR30213">
    <property type="entry name" value="INNER MEMBRANE PROTEIN YHJD"/>
    <property type="match status" value="1"/>
</dbReference>
<keyword evidence="5 6" id="KW-0472">Membrane</keyword>
<evidence type="ECO:0000256" key="4">
    <source>
        <dbReference type="ARBA" id="ARBA00022989"/>
    </source>
</evidence>
<feature type="transmembrane region" description="Helical" evidence="6">
    <location>
        <begin position="194"/>
        <end position="215"/>
    </location>
</feature>
<feature type="transmembrane region" description="Helical" evidence="6">
    <location>
        <begin position="163"/>
        <end position="182"/>
    </location>
</feature>
<evidence type="ECO:0000256" key="6">
    <source>
        <dbReference type="SAM" id="Phobius"/>
    </source>
</evidence>
<evidence type="ECO:0000256" key="3">
    <source>
        <dbReference type="ARBA" id="ARBA00022692"/>
    </source>
</evidence>
<name>A0AAX3ATL7_HALDO</name>
<organism evidence="7 8">
    <name type="scientific">Halococcus dombrowskii</name>
    <dbReference type="NCBI Taxonomy" id="179637"/>
    <lineage>
        <taxon>Archaea</taxon>
        <taxon>Methanobacteriati</taxon>
        <taxon>Methanobacteriota</taxon>
        <taxon>Stenosarchaea group</taxon>
        <taxon>Halobacteria</taxon>
        <taxon>Halobacteriales</taxon>
        <taxon>Halococcaceae</taxon>
        <taxon>Halococcus</taxon>
    </lineage>
</organism>
<accession>A0AAX3ATL7</accession>
<dbReference type="InterPro" id="IPR017039">
    <property type="entry name" value="Virul_fac_BrkB"/>
</dbReference>
<evidence type="ECO:0000256" key="1">
    <source>
        <dbReference type="ARBA" id="ARBA00004651"/>
    </source>
</evidence>
<keyword evidence="3 6" id="KW-0812">Transmembrane</keyword>
<feature type="transmembrane region" description="Helical" evidence="6">
    <location>
        <begin position="131"/>
        <end position="156"/>
    </location>
</feature>
<dbReference type="KEGG" id="hdo:MUK72_04690"/>
<sequence length="270" mass="28680">MSRTDDIVAVLADVIALARRERIVLTAASLAYFTFISLVPLLLLMVIAISTLAGDALAIRAIMRATRTLVPENAELLQGIVFGAADQGATILSAAVFLWGALLTFRALNTAFSGIYGTQGERSLVGTLVDIVLVFVVIVVAVVAMVVGGVVLSLFVETRLWNTLGPIVVFAVFTVVFVPLYYILPDVDSGVVEILPGTIFAAAAWTVLQSLFGYYTSISTLPQLYGAASAVLLILVWLYVGGFALLIGAALNATLTDRADLDGDWLPVDR</sequence>
<dbReference type="GeneID" id="71761120"/>
<dbReference type="Pfam" id="PF03631">
    <property type="entry name" value="Virul_fac_BrkB"/>
    <property type="match status" value="1"/>
</dbReference>
<protein>
    <submittedName>
        <fullName evidence="7">YihY/virulence factor BrkB family protein</fullName>
    </submittedName>
</protein>
<feature type="transmembrane region" description="Helical" evidence="6">
    <location>
        <begin position="227"/>
        <end position="251"/>
    </location>
</feature>
<dbReference type="GO" id="GO:0005886">
    <property type="term" value="C:plasma membrane"/>
    <property type="evidence" value="ECO:0007669"/>
    <property type="project" value="UniProtKB-SubCell"/>
</dbReference>
<dbReference type="PIRSF" id="PIRSF035875">
    <property type="entry name" value="RNase_BN"/>
    <property type="match status" value="1"/>
</dbReference>
<evidence type="ECO:0000256" key="5">
    <source>
        <dbReference type="ARBA" id="ARBA00023136"/>
    </source>
</evidence>